<keyword evidence="3" id="KW-0732">Signal</keyword>
<dbReference type="Pfam" id="PF00135">
    <property type="entry name" value="COesterase"/>
    <property type="match status" value="1"/>
</dbReference>
<protein>
    <recommendedName>
        <fullName evidence="3">Carboxylic ester hydrolase</fullName>
        <ecNumber evidence="3">3.1.1.-</ecNumber>
    </recommendedName>
</protein>
<dbReference type="InterPro" id="IPR029058">
    <property type="entry name" value="AB_hydrolase_fold"/>
</dbReference>
<dbReference type="GeneID" id="63746870"/>
<dbReference type="STRING" id="1073089.A0A1L9RFG5"/>
<sequence length="527" mass="57564">MGNYLLALAALLATIVASCECTTTLTPSVVIGQGEIRGFVQNETNVFLGIPFAESTAGENRWRAPVPVANSDDAFDAMQYGPTCAQAMSGDAIVAQGEDCLNLNIWTPQDGDNHPVFVYIYGGAMVTGGNSNAQWQGYNFARKDVVYVNVNYRESVFASPNAPELQGESQNFGILDVELAVQWVYDNIEAFGGDRNRIVIGGHSSGSVMVDHYLWNHPDTFIAGAIEMSANAESGPAYAPAGVALAQVAQDIEAAGVTLDCDSANPTLDCLRKVDMYAIQTSNFNSSTNTWFAPVVDNITRFGDYRARFENGQYPRHVPLIVGNSDQEGRLFGYVYGSENTNFSSWINTFDADLAFVPDEELLNAYNISDYASVSQMSGASYGDARFFCPTDYMIDLRSEAQPTWVYRWFGDYDNVIGIEGIGPSHGSEVPFFHGGNECFEKLSNVTTSEQELADFMNDWLVAWIQNPVAGPGWERASPEDGELAKLGVSGDELAIETGRTGEYNQRCQEVYKPHIPAYPVVQNPLA</sequence>
<dbReference type="RefSeq" id="XP_040687341.1">
    <property type="nucleotide sequence ID" value="XM_040831022.1"/>
</dbReference>
<feature type="signal peptide" evidence="3">
    <location>
        <begin position="1"/>
        <end position="21"/>
    </location>
</feature>
<dbReference type="InterPro" id="IPR019826">
    <property type="entry name" value="Carboxylesterase_B_AS"/>
</dbReference>
<dbReference type="AlphaFoldDB" id="A0A1L9RFG5"/>
<dbReference type="Proteomes" id="UP000184383">
    <property type="component" value="Unassembled WGS sequence"/>
</dbReference>
<dbReference type="SUPFAM" id="SSF53474">
    <property type="entry name" value="alpha/beta-Hydrolases"/>
    <property type="match status" value="1"/>
</dbReference>
<dbReference type="OrthoDB" id="408631at2759"/>
<gene>
    <name evidence="5" type="ORF">ASPWEDRAFT_173103</name>
</gene>
<comment type="similarity">
    <text evidence="1 3">Belongs to the type-B carboxylesterase/lipase family.</text>
</comment>
<dbReference type="PROSITE" id="PS00122">
    <property type="entry name" value="CARBOXYLESTERASE_B_1"/>
    <property type="match status" value="1"/>
</dbReference>
<evidence type="ECO:0000313" key="5">
    <source>
        <dbReference type="EMBL" id="OJJ33665.1"/>
    </source>
</evidence>
<accession>A0A1L9RFG5</accession>
<keyword evidence="2 3" id="KW-0378">Hydrolase</keyword>
<evidence type="ECO:0000256" key="3">
    <source>
        <dbReference type="RuleBase" id="RU361235"/>
    </source>
</evidence>
<feature type="domain" description="Carboxylesterase type B" evidence="4">
    <location>
        <begin position="27"/>
        <end position="489"/>
    </location>
</feature>
<reference evidence="6" key="1">
    <citation type="journal article" date="2017" name="Genome Biol.">
        <title>Comparative genomics reveals high biological diversity and specific adaptations in the industrially and medically important fungal genus Aspergillus.</title>
        <authorList>
            <person name="de Vries R.P."/>
            <person name="Riley R."/>
            <person name="Wiebenga A."/>
            <person name="Aguilar-Osorio G."/>
            <person name="Amillis S."/>
            <person name="Uchima C.A."/>
            <person name="Anderluh G."/>
            <person name="Asadollahi M."/>
            <person name="Askin M."/>
            <person name="Barry K."/>
            <person name="Battaglia E."/>
            <person name="Bayram O."/>
            <person name="Benocci T."/>
            <person name="Braus-Stromeyer S.A."/>
            <person name="Caldana C."/>
            <person name="Canovas D."/>
            <person name="Cerqueira G.C."/>
            <person name="Chen F."/>
            <person name="Chen W."/>
            <person name="Choi C."/>
            <person name="Clum A."/>
            <person name="Dos Santos R.A."/>
            <person name="Damasio A.R."/>
            <person name="Diallinas G."/>
            <person name="Emri T."/>
            <person name="Fekete E."/>
            <person name="Flipphi M."/>
            <person name="Freyberg S."/>
            <person name="Gallo A."/>
            <person name="Gournas C."/>
            <person name="Habgood R."/>
            <person name="Hainaut M."/>
            <person name="Harispe M.L."/>
            <person name="Henrissat B."/>
            <person name="Hilden K.S."/>
            <person name="Hope R."/>
            <person name="Hossain A."/>
            <person name="Karabika E."/>
            <person name="Karaffa L."/>
            <person name="Karanyi Z."/>
            <person name="Krasevec N."/>
            <person name="Kuo A."/>
            <person name="Kusch H."/>
            <person name="LaButti K."/>
            <person name="Lagendijk E.L."/>
            <person name="Lapidus A."/>
            <person name="Levasseur A."/>
            <person name="Lindquist E."/>
            <person name="Lipzen A."/>
            <person name="Logrieco A.F."/>
            <person name="MacCabe A."/>
            <person name="Maekelae M.R."/>
            <person name="Malavazi I."/>
            <person name="Melin P."/>
            <person name="Meyer V."/>
            <person name="Mielnichuk N."/>
            <person name="Miskei M."/>
            <person name="Molnar A.P."/>
            <person name="Mule G."/>
            <person name="Ngan C.Y."/>
            <person name="Orejas M."/>
            <person name="Orosz E."/>
            <person name="Ouedraogo J.P."/>
            <person name="Overkamp K.M."/>
            <person name="Park H.-S."/>
            <person name="Perrone G."/>
            <person name="Piumi F."/>
            <person name="Punt P.J."/>
            <person name="Ram A.F."/>
            <person name="Ramon A."/>
            <person name="Rauscher S."/>
            <person name="Record E."/>
            <person name="Riano-Pachon D.M."/>
            <person name="Robert V."/>
            <person name="Roehrig J."/>
            <person name="Ruller R."/>
            <person name="Salamov A."/>
            <person name="Salih N.S."/>
            <person name="Samson R.A."/>
            <person name="Sandor E."/>
            <person name="Sanguinetti M."/>
            <person name="Schuetze T."/>
            <person name="Sepcic K."/>
            <person name="Shelest E."/>
            <person name="Sherlock G."/>
            <person name="Sophianopoulou V."/>
            <person name="Squina F.M."/>
            <person name="Sun H."/>
            <person name="Susca A."/>
            <person name="Todd R.B."/>
            <person name="Tsang A."/>
            <person name="Unkles S.E."/>
            <person name="van de Wiele N."/>
            <person name="van Rossen-Uffink D."/>
            <person name="Oliveira J.V."/>
            <person name="Vesth T.C."/>
            <person name="Visser J."/>
            <person name="Yu J.-H."/>
            <person name="Zhou M."/>
            <person name="Andersen M.R."/>
            <person name="Archer D.B."/>
            <person name="Baker S.E."/>
            <person name="Benoit I."/>
            <person name="Brakhage A.A."/>
            <person name="Braus G.H."/>
            <person name="Fischer R."/>
            <person name="Frisvad J.C."/>
            <person name="Goldman G.H."/>
            <person name="Houbraken J."/>
            <person name="Oakley B."/>
            <person name="Pocsi I."/>
            <person name="Scazzocchio C."/>
            <person name="Seiboth B."/>
            <person name="vanKuyk P.A."/>
            <person name="Wortman J."/>
            <person name="Dyer P.S."/>
            <person name="Grigoriev I.V."/>
        </authorList>
    </citation>
    <scope>NUCLEOTIDE SEQUENCE [LARGE SCALE GENOMIC DNA]</scope>
    <source>
        <strain evidence="6">DTO 134E9</strain>
    </source>
</reference>
<dbReference type="InterPro" id="IPR050309">
    <property type="entry name" value="Type-B_Carboxylest/Lipase"/>
</dbReference>
<dbReference type="Gene3D" id="3.40.50.1820">
    <property type="entry name" value="alpha/beta hydrolase"/>
    <property type="match status" value="1"/>
</dbReference>
<dbReference type="InterPro" id="IPR002018">
    <property type="entry name" value="CarbesteraseB"/>
</dbReference>
<evidence type="ECO:0000259" key="4">
    <source>
        <dbReference type="Pfam" id="PF00135"/>
    </source>
</evidence>
<dbReference type="VEuPathDB" id="FungiDB:ASPWEDRAFT_173103"/>
<name>A0A1L9RFG5_ASPWE</name>
<dbReference type="EMBL" id="KV878213">
    <property type="protein sequence ID" value="OJJ33665.1"/>
    <property type="molecule type" value="Genomic_DNA"/>
</dbReference>
<evidence type="ECO:0000256" key="1">
    <source>
        <dbReference type="ARBA" id="ARBA00005964"/>
    </source>
</evidence>
<organism evidence="5 6">
    <name type="scientific">Aspergillus wentii DTO 134E9</name>
    <dbReference type="NCBI Taxonomy" id="1073089"/>
    <lineage>
        <taxon>Eukaryota</taxon>
        <taxon>Fungi</taxon>
        <taxon>Dikarya</taxon>
        <taxon>Ascomycota</taxon>
        <taxon>Pezizomycotina</taxon>
        <taxon>Eurotiomycetes</taxon>
        <taxon>Eurotiomycetidae</taxon>
        <taxon>Eurotiales</taxon>
        <taxon>Aspergillaceae</taxon>
        <taxon>Aspergillus</taxon>
        <taxon>Aspergillus subgen. Cremei</taxon>
    </lineage>
</organism>
<feature type="chain" id="PRO_5011827581" description="Carboxylic ester hydrolase" evidence="3">
    <location>
        <begin position="22"/>
        <end position="527"/>
    </location>
</feature>
<keyword evidence="6" id="KW-1185">Reference proteome</keyword>
<dbReference type="EC" id="3.1.1.-" evidence="3"/>
<proteinExistence type="inferred from homology"/>
<dbReference type="GO" id="GO:0016787">
    <property type="term" value="F:hydrolase activity"/>
    <property type="evidence" value="ECO:0007669"/>
    <property type="project" value="UniProtKB-KW"/>
</dbReference>
<evidence type="ECO:0000256" key="2">
    <source>
        <dbReference type="ARBA" id="ARBA00022801"/>
    </source>
</evidence>
<dbReference type="PANTHER" id="PTHR11559">
    <property type="entry name" value="CARBOXYLESTERASE"/>
    <property type="match status" value="1"/>
</dbReference>
<evidence type="ECO:0000313" key="6">
    <source>
        <dbReference type="Proteomes" id="UP000184383"/>
    </source>
</evidence>